<dbReference type="RefSeq" id="WP_209705337.1">
    <property type="nucleotide sequence ID" value="NZ_JAFIDA010000001.1"/>
</dbReference>
<keyword evidence="3 6" id="KW-0560">Oxidoreductase</keyword>
<evidence type="ECO:0000313" key="8">
    <source>
        <dbReference type="EMBL" id="MBP1326438.1"/>
    </source>
</evidence>
<evidence type="ECO:0000256" key="2">
    <source>
        <dbReference type="ARBA" id="ARBA00022643"/>
    </source>
</evidence>
<dbReference type="GO" id="GO:0016655">
    <property type="term" value="F:oxidoreductase activity, acting on NAD(P)H, quinone or similar compound as acceptor"/>
    <property type="evidence" value="ECO:0007669"/>
    <property type="project" value="InterPro"/>
</dbReference>
<dbReference type="HAMAP" id="MF_01216">
    <property type="entry name" value="Azoreductase_type1"/>
    <property type="match status" value="1"/>
</dbReference>
<dbReference type="PANTHER" id="PTHR43741:SF4">
    <property type="entry name" value="FMN-DEPENDENT NADH:QUINONE OXIDOREDUCTASE"/>
    <property type="match status" value="1"/>
</dbReference>
<dbReference type="EC" id="1.6.5.-" evidence="6"/>
<dbReference type="GO" id="GO:0009055">
    <property type="term" value="F:electron transfer activity"/>
    <property type="evidence" value="ECO:0007669"/>
    <property type="project" value="UniProtKB-UniRule"/>
</dbReference>
<dbReference type="InterPro" id="IPR050104">
    <property type="entry name" value="FMN-dep_NADH:Q_OxRdtase_AzoR1"/>
</dbReference>
<keyword evidence="2 6" id="KW-0288">FMN</keyword>
<comment type="caution">
    <text evidence="6">Lacks conserved residue(s) required for the propagation of feature annotation.</text>
</comment>
<comment type="subunit">
    <text evidence="6">Homodimer.</text>
</comment>
<dbReference type="GO" id="GO:0016652">
    <property type="term" value="F:oxidoreductase activity, acting on NAD(P)H as acceptor"/>
    <property type="evidence" value="ECO:0007669"/>
    <property type="project" value="UniProtKB-UniRule"/>
</dbReference>
<dbReference type="Pfam" id="PF02525">
    <property type="entry name" value="Flavodoxin_2"/>
    <property type="match status" value="1"/>
</dbReference>
<gene>
    <name evidence="6" type="primary">azoR</name>
    <name evidence="8" type="ORF">JOF28_001670</name>
</gene>
<dbReference type="AlphaFoldDB" id="A0A940PNJ2"/>
<dbReference type="SUPFAM" id="SSF52218">
    <property type="entry name" value="Flavoproteins"/>
    <property type="match status" value="1"/>
</dbReference>
<evidence type="ECO:0000256" key="1">
    <source>
        <dbReference type="ARBA" id="ARBA00022630"/>
    </source>
</evidence>
<name>A0A940PNJ2_9MICO</name>
<dbReference type="EC" id="1.7.1.17" evidence="6"/>
<dbReference type="EMBL" id="JAFIDA010000001">
    <property type="protein sequence ID" value="MBP1326438.1"/>
    <property type="molecule type" value="Genomic_DNA"/>
</dbReference>
<accession>A0A940PNJ2</accession>
<comment type="catalytic activity">
    <reaction evidence="5">
        <text>N,N-dimethyl-1,4-phenylenediamine + anthranilate + 2 NAD(+) = 2-(4-dimethylaminophenyl)diazenylbenzoate + 2 NADH + 2 H(+)</text>
        <dbReference type="Rhea" id="RHEA:55872"/>
        <dbReference type="ChEBI" id="CHEBI:15378"/>
        <dbReference type="ChEBI" id="CHEBI:15783"/>
        <dbReference type="ChEBI" id="CHEBI:16567"/>
        <dbReference type="ChEBI" id="CHEBI:57540"/>
        <dbReference type="ChEBI" id="CHEBI:57945"/>
        <dbReference type="ChEBI" id="CHEBI:71579"/>
        <dbReference type="EC" id="1.7.1.17"/>
    </reaction>
    <physiologicalReaction direction="right-to-left" evidence="5">
        <dbReference type="Rhea" id="RHEA:55874"/>
    </physiologicalReaction>
</comment>
<comment type="similarity">
    <text evidence="6">Belongs to the azoreductase type 1 family.</text>
</comment>
<evidence type="ECO:0000313" key="9">
    <source>
        <dbReference type="Proteomes" id="UP000675163"/>
    </source>
</evidence>
<keyword evidence="9" id="KW-1185">Reference proteome</keyword>
<keyword evidence="4 6" id="KW-0520">NAD</keyword>
<comment type="function">
    <text evidence="6">Also exhibits azoreductase activity. Catalyzes the reductive cleavage of the azo bond in aromatic azo compounds to the corresponding amines.</text>
</comment>
<comment type="function">
    <text evidence="6">Quinone reductase that provides resistance to thiol-specific stress caused by electrophilic quinones.</text>
</comment>
<protein>
    <recommendedName>
        <fullName evidence="6">FMN dependent NADH:quinone oxidoreductase</fullName>
        <ecNumber evidence="6">1.6.5.-</ecNumber>
    </recommendedName>
    <alternativeName>
        <fullName evidence="6">Azo-dye reductase</fullName>
    </alternativeName>
    <alternativeName>
        <fullName evidence="6">FMN-dependent NADH-azo compound oxidoreductase</fullName>
    </alternativeName>
    <alternativeName>
        <fullName evidence="6">FMN-dependent NADH-azoreductase</fullName>
        <ecNumber evidence="6">1.7.1.17</ecNumber>
    </alternativeName>
</protein>
<evidence type="ECO:0000256" key="3">
    <source>
        <dbReference type="ARBA" id="ARBA00023002"/>
    </source>
</evidence>
<evidence type="ECO:0000256" key="5">
    <source>
        <dbReference type="ARBA" id="ARBA00048542"/>
    </source>
</evidence>
<comment type="catalytic activity">
    <reaction evidence="6">
        <text>2 a quinone + NADH + H(+) = 2 a 1,4-benzosemiquinone + NAD(+)</text>
        <dbReference type="Rhea" id="RHEA:65952"/>
        <dbReference type="ChEBI" id="CHEBI:15378"/>
        <dbReference type="ChEBI" id="CHEBI:57540"/>
        <dbReference type="ChEBI" id="CHEBI:57945"/>
        <dbReference type="ChEBI" id="CHEBI:132124"/>
        <dbReference type="ChEBI" id="CHEBI:134225"/>
    </reaction>
</comment>
<dbReference type="InterPro" id="IPR003680">
    <property type="entry name" value="Flavodoxin_fold"/>
</dbReference>
<dbReference type="InterPro" id="IPR029039">
    <property type="entry name" value="Flavoprotein-like_sf"/>
</dbReference>
<dbReference type="Gene3D" id="3.40.50.360">
    <property type="match status" value="1"/>
</dbReference>
<sequence>MPVLLQIDSALADAESRTRQLTADLARSWAARGDSFDVVTRDLHADQPPHLSQRAQHWPPHLRGAAAEAGGTLADGGAELDAATAGLQDALIAELITADVVVIGAPMYNYNMASTLKAWVDLVHVPGVTAPFGGPDAPAAPLRGKPVVIITAQGGPLEPGIEDFVTAPLSHLLGTVFGMDVHVVGTSRTLAGMIPELGAEEAAAAFAAASTEAARLGSTLLS</sequence>
<dbReference type="Proteomes" id="UP000675163">
    <property type="component" value="Unassembled WGS sequence"/>
</dbReference>
<evidence type="ECO:0000259" key="7">
    <source>
        <dbReference type="Pfam" id="PF02525"/>
    </source>
</evidence>
<comment type="caution">
    <text evidence="8">The sequence shown here is derived from an EMBL/GenBank/DDBJ whole genome shotgun (WGS) entry which is preliminary data.</text>
</comment>
<evidence type="ECO:0000256" key="6">
    <source>
        <dbReference type="HAMAP-Rule" id="MF_01216"/>
    </source>
</evidence>
<dbReference type="GO" id="GO:0010181">
    <property type="term" value="F:FMN binding"/>
    <property type="evidence" value="ECO:0007669"/>
    <property type="project" value="UniProtKB-UniRule"/>
</dbReference>
<dbReference type="PANTHER" id="PTHR43741">
    <property type="entry name" value="FMN-DEPENDENT NADH-AZOREDUCTASE 1"/>
    <property type="match status" value="1"/>
</dbReference>
<proteinExistence type="inferred from homology"/>
<comment type="cofactor">
    <cofactor evidence="6">
        <name>FMN</name>
        <dbReference type="ChEBI" id="CHEBI:58210"/>
    </cofactor>
    <text evidence="6">Binds 1 FMN per subunit.</text>
</comment>
<keyword evidence="1 6" id="KW-0285">Flavoprotein</keyword>
<feature type="domain" description="Flavodoxin-like fold" evidence="7">
    <location>
        <begin position="5"/>
        <end position="203"/>
    </location>
</feature>
<evidence type="ECO:0000256" key="4">
    <source>
        <dbReference type="ARBA" id="ARBA00023027"/>
    </source>
</evidence>
<organism evidence="8 9">
    <name type="scientific">Leucobacter exalbidus</name>
    <dbReference type="NCBI Taxonomy" id="662960"/>
    <lineage>
        <taxon>Bacteria</taxon>
        <taxon>Bacillati</taxon>
        <taxon>Actinomycetota</taxon>
        <taxon>Actinomycetes</taxon>
        <taxon>Micrococcales</taxon>
        <taxon>Microbacteriaceae</taxon>
        <taxon>Leucobacter</taxon>
    </lineage>
</organism>
<reference evidence="8" key="1">
    <citation type="submission" date="2021-02" db="EMBL/GenBank/DDBJ databases">
        <title>Sequencing the genomes of 1000 actinobacteria strains.</title>
        <authorList>
            <person name="Klenk H.-P."/>
        </authorList>
    </citation>
    <scope>NUCLEOTIDE SEQUENCE</scope>
    <source>
        <strain evidence="8">DSM 22850</strain>
    </source>
</reference>
<dbReference type="InterPro" id="IPR023048">
    <property type="entry name" value="NADH:quinone_OxRdtase_FMN_depd"/>
</dbReference>